<feature type="non-terminal residue" evidence="1">
    <location>
        <position position="228"/>
    </location>
</feature>
<dbReference type="AlphaFoldDB" id="A0A383CXU4"/>
<name>A0A383CXU4_9ZZZZ</name>
<sequence>MKMREMKRVTFDVVHLIDRSMSAETKAWETLIGTWTAPSATQWEKGAYRRKTITPYTEVFELFDAEGKVIDRQKKPLSIEVINGINYFTIYPPNNEASFPFKIVDGKWYENMRGMLSNNSEKPDQFLVYKKTDQPVFSDKSSFTKKGEDVELVKAIIENYAAGKIDDYLALFTKDAKVTHNNNEPITISELAKTHRVHHEQIAGPVKILSSNYEVVATANGNKYGHAW</sequence>
<dbReference type="EMBL" id="UINC01212424">
    <property type="protein sequence ID" value="SVE36745.1"/>
    <property type="molecule type" value="Genomic_DNA"/>
</dbReference>
<proteinExistence type="predicted"/>
<accession>A0A383CXU4</accession>
<gene>
    <name evidence="1" type="ORF">METZ01_LOCUS489599</name>
</gene>
<protein>
    <submittedName>
        <fullName evidence="1">Uncharacterized protein</fullName>
    </submittedName>
</protein>
<evidence type="ECO:0000313" key="1">
    <source>
        <dbReference type="EMBL" id="SVE36745.1"/>
    </source>
</evidence>
<organism evidence="1">
    <name type="scientific">marine metagenome</name>
    <dbReference type="NCBI Taxonomy" id="408172"/>
    <lineage>
        <taxon>unclassified sequences</taxon>
        <taxon>metagenomes</taxon>
        <taxon>ecological metagenomes</taxon>
    </lineage>
</organism>
<reference evidence="1" key="1">
    <citation type="submission" date="2018-05" db="EMBL/GenBank/DDBJ databases">
        <authorList>
            <person name="Lanie J.A."/>
            <person name="Ng W.-L."/>
            <person name="Kazmierczak K.M."/>
            <person name="Andrzejewski T.M."/>
            <person name="Davidsen T.M."/>
            <person name="Wayne K.J."/>
            <person name="Tettelin H."/>
            <person name="Glass J.I."/>
            <person name="Rusch D."/>
            <person name="Podicherti R."/>
            <person name="Tsui H.-C.T."/>
            <person name="Winkler M.E."/>
        </authorList>
    </citation>
    <scope>NUCLEOTIDE SEQUENCE</scope>
</reference>